<dbReference type="Proteomes" id="UP000250572">
    <property type="component" value="Unassembled WGS sequence"/>
</dbReference>
<accession>A0A315W3I9</accession>
<gene>
    <name evidence="2" type="ORF">CCH79_00018995</name>
</gene>
<evidence type="ECO:0000313" key="3">
    <source>
        <dbReference type="Proteomes" id="UP000250572"/>
    </source>
</evidence>
<organism evidence="2 3">
    <name type="scientific">Gambusia affinis</name>
    <name type="common">Western mosquitofish</name>
    <name type="synonym">Heterandria affinis</name>
    <dbReference type="NCBI Taxonomy" id="33528"/>
    <lineage>
        <taxon>Eukaryota</taxon>
        <taxon>Metazoa</taxon>
        <taxon>Chordata</taxon>
        <taxon>Craniata</taxon>
        <taxon>Vertebrata</taxon>
        <taxon>Euteleostomi</taxon>
        <taxon>Actinopterygii</taxon>
        <taxon>Neopterygii</taxon>
        <taxon>Teleostei</taxon>
        <taxon>Neoteleostei</taxon>
        <taxon>Acanthomorphata</taxon>
        <taxon>Ovalentaria</taxon>
        <taxon>Atherinomorphae</taxon>
        <taxon>Cyprinodontiformes</taxon>
        <taxon>Poeciliidae</taxon>
        <taxon>Poeciliinae</taxon>
        <taxon>Gambusia</taxon>
    </lineage>
</organism>
<proteinExistence type="predicted"/>
<evidence type="ECO:0000313" key="2">
    <source>
        <dbReference type="EMBL" id="PWA30243.1"/>
    </source>
</evidence>
<protein>
    <submittedName>
        <fullName evidence="2">Uncharacterized protein</fullName>
    </submittedName>
</protein>
<name>A0A315W3I9_GAMAF</name>
<evidence type="ECO:0000256" key="1">
    <source>
        <dbReference type="SAM" id="MobiDB-lite"/>
    </source>
</evidence>
<dbReference type="AlphaFoldDB" id="A0A315W3I9"/>
<comment type="caution">
    <text evidence="2">The sequence shown here is derived from an EMBL/GenBank/DDBJ whole genome shotgun (WGS) entry which is preliminary data.</text>
</comment>
<feature type="region of interest" description="Disordered" evidence="1">
    <location>
        <begin position="60"/>
        <end position="79"/>
    </location>
</feature>
<sequence length="128" mass="15283">MISKKKCPRRFARLQETEKRLQSELQLYKPSYQDLNRKYGADVSALRERTEVYQYKLQDRDEQGLPRQKVARQQEPIEEKDRNSVKIMYDPATMDLKHLLKNIDFPNASPKEINVFINERLRNSSQDP</sequence>
<reference evidence="2 3" key="1">
    <citation type="journal article" date="2018" name="G3 (Bethesda)">
        <title>A High-Quality Reference Genome for the Invasive Mosquitofish Gambusia affinis Using a Chicago Library.</title>
        <authorList>
            <person name="Hoffberg S.L."/>
            <person name="Troendle N.J."/>
            <person name="Glenn T.C."/>
            <person name="Mahmud O."/>
            <person name="Louha S."/>
            <person name="Chalopin D."/>
            <person name="Bennetzen J.L."/>
            <person name="Mauricio R."/>
        </authorList>
    </citation>
    <scope>NUCLEOTIDE SEQUENCE [LARGE SCALE GENOMIC DNA]</scope>
    <source>
        <strain evidence="2">NE01/NJP1002.9</strain>
        <tissue evidence="2">Muscle</tissue>
    </source>
</reference>
<keyword evidence="3" id="KW-1185">Reference proteome</keyword>
<dbReference type="EMBL" id="NHOQ01000430">
    <property type="protein sequence ID" value="PWA30243.1"/>
    <property type="molecule type" value="Genomic_DNA"/>
</dbReference>